<dbReference type="AlphaFoldDB" id="A0A413X2P7"/>
<proteinExistence type="predicted"/>
<gene>
    <name evidence="1" type="ORF">CE91St55_37260</name>
</gene>
<dbReference type="Pfam" id="PF10719">
    <property type="entry name" value="ComFB"/>
    <property type="match status" value="1"/>
</dbReference>
<dbReference type="RefSeq" id="WP_118041760.1">
    <property type="nucleotide sequence ID" value="NZ_BQNJ01000001.1"/>
</dbReference>
<organism evidence="1 2">
    <name type="scientific">Hungatella hathewayi</name>
    <dbReference type="NCBI Taxonomy" id="154046"/>
    <lineage>
        <taxon>Bacteria</taxon>
        <taxon>Bacillati</taxon>
        <taxon>Bacillota</taxon>
        <taxon>Clostridia</taxon>
        <taxon>Lachnospirales</taxon>
        <taxon>Lachnospiraceae</taxon>
        <taxon>Hungatella</taxon>
    </lineage>
</organism>
<dbReference type="InterPro" id="IPR019657">
    <property type="entry name" value="ComFB"/>
</dbReference>
<reference evidence="1" key="1">
    <citation type="submission" date="2022-01" db="EMBL/GenBank/DDBJ databases">
        <title>Novel bile acid biosynthetic pathways are enriched in the microbiome of centenarians.</title>
        <authorList>
            <person name="Sato Y."/>
            <person name="Atarashi K."/>
            <person name="Plichta R.D."/>
            <person name="Arai Y."/>
            <person name="Sasajima S."/>
            <person name="Kearney M.S."/>
            <person name="Suda W."/>
            <person name="Takeshita K."/>
            <person name="Sasaki T."/>
            <person name="Okamoto S."/>
            <person name="Skelly N.A."/>
            <person name="Okamura Y."/>
            <person name="Vlamakis H."/>
            <person name="Li Y."/>
            <person name="Tanoue T."/>
            <person name="Takei H."/>
            <person name="Nittono H."/>
            <person name="Narushima S."/>
            <person name="Irie J."/>
            <person name="Itoh H."/>
            <person name="Moriya K."/>
            <person name="Sugiura Y."/>
            <person name="Suematsu M."/>
            <person name="Moritoki N."/>
            <person name="Shibata S."/>
            <person name="Littman R.D."/>
            <person name="Fischbach A.M."/>
            <person name="Uwamino Y."/>
            <person name="Inoue T."/>
            <person name="Honda A."/>
            <person name="Hattori M."/>
            <person name="Murai T."/>
            <person name="Xavier J.R."/>
            <person name="Hirose N."/>
            <person name="Honda K."/>
        </authorList>
    </citation>
    <scope>NUCLEOTIDE SEQUENCE</scope>
    <source>
        <strain evidence="1">CE91-St55</strain>
    </source>
</reference>
<dbReference type="EMBL" id="BQNJ01000001">
    <property type="protein sequence ID" value="GKH01745.1"/>
    <property type="molecule type" value="Genomic_DNA"/>
</dbReference>
<evidence type="ECO:0000313" key="1">
    <source>
        <dbReference type="EMBL" id="GKH01745.1"/>
    </source>
</evidence>
<evidence type="ECO:0000313" key="2">
    <source>
        <dbReference type="Proteomes" id="UP001055091"/>
    </source>
</evidence>
<protein>
    <submittedName>
        <fullName evidence="1">Uncharacterized protein</fullName>
    </submittedName>
</protein>
<sequence length="162" mass="17772">MAKSRSEIDKEMMYRKIMPSAGKKSGSAVSGPDESAVTVDMGAAGLMGSTAAVPTAASMAKAIRRPAVSLPVKEEQNMVLINLMEELVLSKLDATLDRFNCCKCDKCKKDIAALALNRLKPHYVVMSEQDEDHRKKNEEMYASEVTSALIQAILMVKKEPRH</sequence>
<comment type="caution">
    <text evidence="1">The sequence shown here is derived from an EMBL/GenBank/DDBJ whole genome shotgun (WGS) entry which is preliminary data.</text>
</comment>
<name>A0A413X2P7_9FIRM</name>
<accession>A0A413X2P7</accession>
<dbReference type="Proteomes" id="UP001055091">
    <property type="component" value="Unassembled WGS sequence"/>
</dbReference>